<dbReference type="GeneID" id="54454521"/>
<name>A0A6A6YWJ8_9PEZI</name>
<reference evidence="3" key="2">
    <citation type="submission" date="2020-04" db="EMBL/GenBank/DDBJ databases">
        <authorList>
            <consortium name="NCBI Genome Project"/>
        </authorList>
    </citation>
    <scope>NUCLEOTIDE SEQUENCE</scope>
    <source>
        <strain evidence="3">CBS 304.34</strain>
    </source>
</reference>
<protein>
    <submittedName>
        <fullName evidence="1 3">Uncharacterized protein</fullName>
    </submittedName>
</protein>
<dbReference type="Proteomes" id="UP000504636">
    <property type="component" value="Unplaced"/>
</dbReference>
<evidence type="ECO:0000313" key="1">
    <source>
        <dbReference type="EMBL" id="KAF2812928.1"/>
    </source>
</evidence>
<keyword evidence="2" id="KW-1185">Reference proteome</keyword>
<sequence length="78" mass="7852">MASPGPAQPRSPAKQGICGLGAVSAQPYAEIRAAVLPMTQPAFSLTACRADPTPTCPPRECFGATIMHPAPGSGTTGM</sequence>
<proteinExistence type="predicted"/>
<reference evidence="3" key="3">
    <citation type="submission" date="2025-04" db="UniProtKB">
        <authorList>
            <consortium name="RefSeq"/>
        </authorList>
    </citation>
    <scope>IDENTIFICATION</scope>
    <source>
        <strain evidence="3">CBS 304.34</strain>
    </source>
</reference>
<reference evidence="1 3" key="1">
    <citation type="journal article" date="2020" name="Stud. Mycol.">
        <title>101 Dothideomycetes genomes: a test case for predicting lifestyles and emergence of pathogens.</title>
        <authorList>
            <person name="Haridas S."/>
            <person name="Albert R."/>
            <person name="Binder M."/>
            <person name="Bloem J."/>
            <person name="Labutti K."/>
            <person name="Salamov A."/>
            <person name="Andreopoulos B."/>
            <person name="Baker S."/>
            <person name="Barry K."/>
            <person name="Bills G."/>
            <person name="Bluhm B."/>
            <person name="Cannon C."/>
            <person name="Castanera R."/>
            <person name="Culley D."/>
            <person name="Daum C."/>
            <person name="Ezra D."/>
            <person name="Gonzalez J."/>
            <person name="Henrissat B."/>
            <person name="Kuo A."/>
            <person name="Liang C."/>
            <person name="Lipzen A."/>
            <person name="Lutzoni F."/>
            <person name="Magnuson J."/>
            <person name="Mondo S."/>
            <person name="Nolan M."/>
            <person name="Ohm R."/>
            <person name="Pangilinan J."/>
            <person name="Park H.-J."/>
            <person name="Ramirez L."/>
            <person name="Alfaro M."/>
            <person name="Sun H."/>
            <person name="Tritt A."/>
            <person name="Yoshinaga Y."/>
            <person name="Zwiers L.-H."/>
            <person name="Turgeon B."/>
            <person name="Goodwin S."/>
            <person name="Spatafora J."/>
            <person name="Crous P."/>
            <person name="Grigoriev I."/>
        </authorList>
    </citation>
    <scope>NUCLEOTIDE SEQUENCE</scope>
    <source>
        <strain evidence="1 3">CBS 304.34</strain>
    </source>
</reference>
<evidence type="ECO:0000313" key="3">
    <source>
        <dbReference type="RefSeq" id="XP_033579892.1"/>
    </source>
</evidence>
<accession>A0A6A6YWJ8</accession>
<dbReference type="AlphaFoldDB" id="A0A6A6YWJ8"/>
<gene>
    <name evidence="1 3" type="ORF">BDZ99DRAFT_244880</name>
</gene>
<dbReference type="EMBL" id="MU003696">
    <property type="protein sequence ID" value="KAF2812928.1"/>
    <property type="molecule type" value="Genomic_DNA"/>
</dbReference>
<evidence type="ECO:0000313" key="2">
    <source>
        <dbReference type="Proteomes" id="UP000504636"/>
    </source>
</evidence>
<organism evidence="1">
    <name type="scientific">Mytilinidion resinicola</name>
    <dbReference type="NCBI Taxonomy" id="574789"/>
    <lineage>
        <taxon>Eukaryota</taxon>
        <taxon>Fungi</taxon>
        <taxon>Dikarya</taxon>
        <taxon>Ascomycota</taxon>
        <taxon>Pezizomycotina</taxon>
        <taxon>Dothideomycetes</taxon>
        <taxon>Pleosporomycetidae</taxon>
        <taxon>Mytilinidiales</taxon>
        <taxon>Mytilinidiaceae</taxon>
        <taxon>Mytilinidion</taxon>
    </lineage>
</organism>
<dbReference type="RefSeq" id="XP_033579892.1">
    <property type="nucleotide sequence ID" value="XM_033713628.1"/>
</dbReference>